<accession>A0A940SUL2</accession>
<comment type="pathway">
    <text evidence="9">Cell wall biogenesis.</text>
</comment>
<reference evidence="12" key="1">
    <citation type="submission" date="2020-12" db="EMBL/GenBank/DDBJ databases">
        <title>Vagococcus allomyrinae sp. nov. and Enterococcus lavae sp. nov., isolated from the larvae of Allomyrina dichotoma.</title>
        <authorList>
            <person name="Lee S.D."/>
        </authorList>
    </citation>
    <scope>NUCLEOTIDE SEQUENCE</scope>
    <source>
        <strain evidence="12">BWB3-3</strain>
    </source>
</reference>
<evidence type="ECO:0000256" key="7">
    <source>
        <dbReference type="ARBA" id="ARBA00023136"/>
    </source>
</evidence>
<keyword evidence="4 9" id="KW-0812">Transmembrane</keyword>
<organism evidence="12 13">
    <name type="scientific">Vagococcus allomyrinae</name>
    <dbReference type="NCBI Taxonomy" id="2794353"/>
    <lineage>
        <taxon>Bacteria</taxon>
        <taxon>Bacillati</taxon>
        <taxon>Bacillota</taxon>
        <taxon>Bacilli</taxon>
        <taxon>Lactobacillales</taxon>
        <taxon>Enterococcaceae</taxon>
        <taxon>Vagococcus</taxon>
    </lineage>
</organism>
<dbReference type="PANTHER" id="PTHR33392">
    <property type="entry name" value="POLYISOPRENYL-TEICHOIC ACID--PEPTIDOGLYCAN TEICHOIC ACID TRANSFERASE TAGU"/>
    <property type="match status" value="1"/>
</dbReference>
<dbReference type="Proteomes" id="UP000674938">
    <property type="component" value="Unassembled WGS sequence"/>
</dbReference>
<dbReference type="RefSeq" id="WP_209527368.1">
    <property type="nucleotide sequence ID" value="NZ_JAEEGA010000006.1"/>
</dbReference>
<dbReference type="HAMAP" id="MF_01140">
    <property type="entry name" value="TagU_transferase"/>
    <property type="match status" value="1"/>
</dbReference>
<evidence type="ECO:0000256" key="10">
    <source>
        <dbReference type="SAM" id="Phobius"/>
    </source>
</evidence>
<dbReference type="PANTHER" id="PTHR33392:SF6">
    <property type="entry name" value="POLYISOPRENYL-TEICHOIC ACID--PEPTIDOGLYCAN TEICHOIC ACID TRANSFERASE TAGU"/>
    <property type="match status" value="1"/>
</dbReference>
<comment type="caution">
    <text evidence="12">The sequence shown here is derived from an EMBL/GenBank/DDBJ whole genome shotgun (WGS) entry which is preliminary data.</text>
</comment>
<evidence type="ECO:0000259" key="11">
    <source>
        <dbReference type="Pfam" id="PF03816"/>
    </source>
</evidence>
<keyword evidence="8 9" id="KW-0961">Cell wall biogenesis/degradation</keyword>
<feature type="topological domain" description="Extracellular" evidence="9">
    <location>
        <begin position="28"/>
        <end position="306"/>
    </location>
</feature>
<keyword evidence="6 9" id="KW-1133">Transmembrane helix</keyword>
<evidence type="ECO:0000256" key="5">
    <source>
        <dbReference type="ARBA" id="ARBA00022968"/>
    </source>
</evidence>
<feature type="transmembrane region" description="Helical" evidence="10">
    <location>
        <begin position="7"/>
        <end position="27"/>
    </location>
</feature>
<keyword evidence="7 9" id="KW-0472">Membrane</keyword>
<keyword evidence="3 9" id="KW-0808">Transferase</keyword>
<keyword evidence="13" id="KW-1185">Reference proteome</keyword>
<gene>
    <name evidence="9" type="primary">tagU</name>
    <name evidence="12" type="ORF">I6N95_10475</name>
</gene>
<evidence type="ECO:0000256" key="9">
    <source>
        <dbReference type="HAMAP-Rule" id="MF_01140"/>
    </source>
</evidence>
<dbReference type="GO" id="GO:0005886">
    <property type="term" value="C:plasma membrane"/>
    <property type="evidence" value="ECO:0007669"/>
    <property type="project" value="UniProtKB-SubCell"/>
</dbReference>
<evidence type="ECO:0000256" key="4">
    <source>
        <dbReference type="ARBA" id="ARBA00022692"/>
    </source>
</evidence>
<dbReference type="Pfam" id="PF03816">
    <property type="entry name" value="LytR_cpsA_psr"/>
    <property type="match status" value="1"/>
</dbReference>
<comment type="subcellular location">
    <subcellularLocation>
        <location evidence="9">Cell membrane</location>
        <topology evidence="9">Single-pass type II membrane protein</topology>
    </subcellularLocation>
</comment>
<sequence length="306" mass="33722">MSTGKKVFLSILAIMLVIIIGIGGYAAKVYFDVKGTANEIHQPTTRKQSEKREQPVNIDAGEPFSVLLLGLDTGDLGRDEQGRSDTMLVATINPNNNQTTLVSIARDTYTEIVGNGTMDKINHAYAFGGVEMAMDSVENLLDIPLDHYVTINMKGLKELVDAVGGVSVENTLAFSQDGNDFPIGTIQLNGEQALSYSRMRYEDPKGDYGRQDRQRKIITAIVKKSLNLSTITGYKSILDTIGSNMKTDLSWEDMVDLQSKYREAFANIKQDTLQGQGVMRDGVSYQDITPEELARVQGILKAQLEK</sequence>
<protein>
    <recommendedName>
        <fullName evidence="9">Polyisoprenyl-teichoic acid--peptidoglycan teichoic acid transferase TagU</fullName>
        <ecNumber evidence="9">2.7.8.-</ecNumber>
    </recommendedName>
</protein>
<name>A0A940SUL2_9ENTE</name>
<feature type="domain" description="Cell envelope-related transcriptional attenuator" evidence="11">
    <location>
        <begin position="83"/>
        <end position="225"/>
    </location>
</feature>
<evidence type="ECO:0000256" key="3">
    <source>
        <dbReference type="ARBA" id="ARBA00022679"/>
    </source>
</evidence>
<dbReference type="GO" id="GO:0070726">
    <property type="term" value="P:cell wall assembly"/>
    <property type="evidence" value="ECO:0007669"/>
    <property type="project" value="UniProtKB-UniRule"/>
</dbReference>
<evidence type="ECO:0000256" key="6">
    <source>
        <dbReference type="ARBA" id="ARBA00022989"/>
    </source>
</evidence>
<comment type="similarity">
    <text evidence="1 9">Belongs to the LytR/CpsA/Psr (LCP) family.</text>
</comment>
<dbReference type="InterPro" id="IPR004474">
    <property type="entry name" value="LytR_CpsA_psr"/>
</dbReference>
<dbReference type="GO" id="GO:0016780">
    <property type="term" value="F:phosphotransferase activity, for other substituted phosphate groups"/>
    <property type="evidence" value="ECO:0007669"/>
    <property type="project" value="UniProtKB-UniRule"/>
</dbReference>
<keyword evidence="5 9" id="KW-0735">Signal-anchor</keyword>
<evidence type="ECO:0000256" key="1">
    <source>
        <dbReference type="ARBA" id="ARBA00006068"/>
    </source>
</evidence>
<evidence type="ECO:0000313" key="13">
    <source>
        <dbReference type="Proteomes" id="UP000674938"/>
    </source>
</evidence>
<comment type="function">
    <text evidence="9">May catalyze the final step in cell wall teichoic acid biosynthesis, the transfer of the anionic cell wall polymers (APs) from their lipid-linked precursor to the cell wall peptidoglycan (PG).</text>
</comment>
<dbReference type="InterPro" id="IPR050922">
    <property type="entry name" value="LytR/CpsA/Psr_CW_biosynth"/>
</dbReference>
<dbReference type="Gene3D" id="3.40.630.190">
    <property type="entry name" value="LCP protein"/>
    <property type="match status" value="1"/>
</dbReference>
<dbReference type="EC" id="2.7.8.-" evidence="9"/>
<evidence type="ECO:0000256" key="2">
    <source>
        <dbReference type="ARBA" id="ARBA00022475"/>
    </source>
</evidence>
<dbReference type="InterPro" id="IPR023734">
    <property type="entry name" value="TagU"/>
</dbReference>
<dbReference type="AlphaFoldDB" id="A0A940SUL2"/>
<feature type="topological domain" description="Cytoplasmic" evidence="9">
    <location>
        <begin position="1"/>
        <end position="6"/>
    </location>
</feature>
<keyword evidence="2 9" id="KW-1003">Cell membrane</keyword>
<dbReference type="NCBIfam" id="TIGR00350">
    <property type="entry name" value="lytR_cpsA_psr"/>
    <property type="match status" value="1"/>
</dbReference>
<evidence type="ECO:0000256" key="8">
    <source>
        <dbReference type="ARBA" id="ARBA00023316"/>
    </source>
</evidence>
<evidence type="ECO:0000313" key="12">
    <source>
        <dbReference type="EMBL" id="MBP1041430.1"/>
    </source>
</evidence>
<proteinExistence type="inferred from homology"/>
<dbReference type="EMBL" id="JAEEGA010000006">
    <property type="protein sequence ID" value="MBP1041430.1"/>
    <property type="molecule type" value="Genomic_DNA"/>
</dbReference>